<keyword evidence="6" id="KW-0812">Transmembrane</keyword>
<comment type="subcellular location">
    <subcellularLocation>
        <location evidence="1">Cell outer membrane</location>
        <topology evidence="1">Multi-pass membrane protein</topology>
    </subcellularLocation>
</comment>
<keyword evidence="3" id="KW-0813">Transport</keyword>
<evidence type="ECO:0000256" key="12">
    <source>
        <dbReference type="ARBA" id="ARBA00023139"/>
    </source>
</evidence>
<keyword evidence="8" id="KW-0625">Polysaccharide transport</keyword>
<organism evidence="17 18">
    <name type="scientific">Candidatus Methylacidithermus pantelleriae</name>
    <dbReference type="NCBI Taxonomy" id="2744239"/>
    <lineage>
        <taxon>Bacteria</taxon>
        <taxon>Pseudomonadati</taxon>
        <taxon>Verrucomicrobiota</taxon>
        <taxon>Methylacidiphilae</taxon>
        <taxon>Methylacidiphilales</taxon>
        <taxon>Methylacidiphilaceae</taxon>
        <taxon>Candidatus Methylacidithermus</taxon>
    </lineage>
</organism>
<keyword evidence="11" id="KW-0472">Membrane</keyword>
<evidence type="ECO:0000256" key="9">
    <source>
        <dbReference type="ARBA" id="ARBA00023065"/>
    </source>
</evidence>
<evidence type="ECO:0000256" key="1">
    <source>
        <dbReference type="ARBA" id="ARBA00004571"/>
    </source>
</evidence>
<feature type="domain" description="Polysaccharide export protein N-terminal" evidence="15">
    <location>
        <begin position="64"/>
        <end position="136"/>
    </location>
</feature>
<evidence type="ECO:0000256" key="10">
    <source>
        <dbReference type="ARBA" id="ARBA00023114"/>
    </source>
</evidence>
<evidence type="ECO:0000313" key="18">
    <source>
        <dbReference type="Proteomes" id="UP000663859"/>
    </source>
</evidence>
<evidence type="ECO:0000259" key="15">
    <source>
        <dbReference type="Pfam" id="PF02563"/>
    </source>
</evidence>
<dbReference type="GO" id="GO:0009279">
    <property type="term" value="C:cell outer membrane"/>
    <property type="evidence" value="ECO:0007669"/>
    <property type="project" value="UniProtKB-SubCell"/>
</dbReference>
<dbReference type="EMBL" id="CAJNOB010000028">
    <property type="protein sequence ID" value="CAF0700209.1"/>
    <property type="molecule type" value="Genomic_DNA"/>
</dbReference>
<evidence type="ECO:0000256" key="7">
    <source>
        <dbReference type="ARBA" id="ARBA00022729"/>
    </source>
</evidence>
<dbReference type="InterPro" id="IPR054765">
    <property type="entry name" value="SLBB_dom"/>
</dbReference>
<evidence type="ECO:0000256" key="11">
    <source>
        <dbReference type="ARBA" id="ARBA00023136"/>
    </source>
</evidence>
<name>A0A8J2BUI0_9BACT</name>
<dbReference type="GO" id="GO:0006811">
    <property type="term" value="P:monoatomic ion transport"/>
    <property type="evidence" value="ECO:0007669"/>
    <property type="project" value="UniProtKB-KW"/>
</dbReference>
<dbReference type="PANTHER" id="PTHR33619:SF3">
    <property type="entry name" value="POLYSACCHARIDE EXPORT PROTEIN GFCE-RELATED"/>
    <property type="match status" value="1"/>
</dbReference>
<dbReference type="Pfam" id="PF22461">
    <property type="entry name" value="SLBB_2"/>
    <property type="match status" value="1"/>
</dbReference>
<evidence type="ECO:0000256" key="13">
    <source>
        <dbReference type="ARBA" id="ARBA00023237"/>
    </source>
</evidence>
<keyword evidence="12" id="KW-0564">Palmitate</keyword>
<reference evidence="17" key="1">
    <citation type="submission" date="2021-02" db="EMBL/GenBank/DDBJ databases">
        <authorList>
            <person name="Cremers G."/>
            <person name="Picone N."/>
        </authorList>
    </citation>
    <scope>NUCLEOTIDE SEQUENCE</scope>
    <source>
        <strain evidence="17">PQ17</strain>
    </source>
</reference>
<keyword evidence="10" id="KW-0626">Porin</keyword>
<gene>
    <name evidence="17" type="ORF">MPNT_340004</name>
</gene>
<evidence type="ECO:0000256" key="4">
    <source>
        <dbReference type="ARBA" id="ARBA00022452"/>
    </source>
</evidence>
<keyword evidence="7" id="KW-0732">Signal</keyword>
<evidence type="ECO:0000259" key="16">
    <source>
        <dbReference type="Pfam" id="PF22461"/>
    </source>
</evidence>
<dbReference type="PANTHER" id="PTHR33619">
    <property type="entry name" value="POLYSACCHARIDE EXPORT PROTEIN GFCE-RELATED"/>
    <property type="match status" value="1"/>
</dbReference>
<evidence type="ECO:0000256" key="3">
    <source>
        <dbReference type="ARBA" id="ARBA00022448"/>
    </source>
</evidence>
<dbReference type="Gene3D" id="3.10.560.10">
    <property type="entry name" value="Outer membrane lipoprotein wza domain like"/>
    <property type="match status" value="1"/>
</dbReference>
<dbReference type="GO" id="GO:0046930">
    <property type="term" value="C:pore complex"/>
    <property type="evidence" value="ECO:0007669"/>
    <property type="project" value="UniProtKB-KW"/>
</dbReference>
<evidence type="ECO:0000256" key="14">
    <source>
        <dbReference type="ARBA" id="ARBA00023288"/>
    </source>
</evidence>
<dbReference type="Proteomes" id="UP000663859">
    <property type="component" value="Unassembled WGS sequence"/>
</dbReference>
<dbReference type="InterPro" id="IPR049712">
    <property type="entry name" value="Poly_export"/>
</dbReference>
<comment type="similarity">
    <text evidence="2">Belongs to the BexD/CtrA/VexA family.</text>
</comment>
<keyword evidence="5" id="KW-0762">Sugar transport</keyword>
<evidence type="ECO:0000256" key="5">
    <source>
        <dbReference type="ARBA" id="ARBA00022597"/>
    </source>
</evidence>
<keyword evidence="13" id="KW-0998">Cell outer membrane</keyword>
<keyword evidence="4" id="KW-1134">Transmembrane beta strand</keyword>
<sequence length="227" mass="24876">MHTLDAGRRSIRTVLLRYLKPGSFGVLVAALGLTKGLAAETKGGKPDRSAMHYPAPRKQMSGVSGYAVRPGDLLRIHVFQEDDWDTEARVSEDGTIHFPLLGRVLVAGKTTHQVAAILKELLGKDYPVNPQVAVSVLESEQKMTILGEVQKPGAYAFPLERPLNLLEAIAMAGGYTRLADPGRITVKRKEGGKEKLYRVNAKAMAHREVEPFELLPNDIITVPESLF</sequence>
<dbReference type="AlphaFoldDB" id="A0A8J2BUI0"/>
<dbReference type="GO" id="GO:0015288">
    <property type="term" value="F:porin activity"/>
    <property type="evidence" value="ECO:0007669"/>
    <property type="project" value="UniProtKB-KW"/>
</dbReference>
<accession>A0A8J2BUI0</accession>
<keyword evidence="9" id="KW-0406">Ion transport</keyword>
<keyword evidence="18" id="KW-1185">Reference proteome</keyword>
<dbReference type="GO" id="GO:0015159">
    <property type="term" value="F:polysaccharide transmembrane transporter activity"/>
    <property type="evidence" value="ECO:0007669"/>
    <property type="project" value="InterPro"/>
</dbReference>
<evidence type="ECO:0008006" key="19">
    <source>
        <dbReference type="Google" id="ProtNLM"/>
    </source>
</evidence>
<dbReference type="InterPro" id="IPR003715">
    <property type="entry name" value="Poly_export_N"/>
</dbReference>
<comment type="caution">
    <text evidence="17">The sequence shown here is derived from an EMBL/GenBank/DDBJ whole genome shotgun (WGS) entry which is preliminary data.</text>
</comment>
<evidence type="ECO:0000256" key="2">
    <source>
        <dbReference type="ARBA" id="ARBA00009450"/>
    </source>
</evidence>
<feature type="domain" description="SLBB" evidence="16">
    <location>
        <begin position="141"/>
        <end position="222"/>
    </location>
</feature>
<dbReference type="Pfam" id="PF02563">
    <property type="entry name" value="Poly_export"/>
    <property type="match status" value="1"/>
</dbReference>
<proteinExistence type="inferred from homology"/>
<evidence type="ECO:0000256" key="8">
    <source>
        <dbReference type="ARBA" id="ARBA00023047"/>
    </source>
</evidence>
<evidence type="ECO:0000313" key="17">
    <source>
        <dbReference type="EMBL" id="CAF0700209.1"/>
    </source>
</evidence>
<dbReference type="RefSeq" id="WP_174583393.1">
    <property type="nucleotide sequence ID" value="NZ_CAJNOB010000028.1"/>
</dbReference>
<keyword evidence="14" id="KW-0449">Lipoprotein</keyword>
<evidence type="ECO:0000256" key="6">
    <source>
        <dbReference type="ARBA" id="ARBA00022692"/>
    </source>
</evidence>
<protein>
    <recommendedName>
        <fullName evidence="19">Polysaccharide export protein</fullName>
    </recommendedName>
</protein>